<dbReference type="Gene3D" id="1.20.141.10">
    <property type="entry name" value="Chitosanase, subunit A, domain 1"/>
    <property type="match status" value="1"/>
</dbReference>
<dbReference type="Pfam" id="PF09374">
    <property type="entry name" value="PG_binding_3"/>
    <property type="match status" value="1"/>
</dbReference>
<keyword evidence="4" id="KW-1185">Reference proteome</keyword>
<evidence type="ECO:0000313" key="3">
    <source>
        <dbReference type="EMBL" id="WAX22360.1"/>
    </source>
</evidence>
<organism evidence="3 4">
    <name type="scientific">Pseudomonas phage MiCath</name>
    <dbReference type="NCBI Taxonomy" id="3003729"/>
    <lineage>
        <taxon>Viruses</taxon>
        <taxon>Duplodnaviria</taxon>
        <taxon>Heunggongvirae</taxon>
        <taxon>Uroviricota</taxon>
        <taxon>Caudoviricetes</taxon>
        <taxon>Queuovirinae</taxon>
        <taxon>Micathvirus</taxon>
        <taxon>Micathvirus micath</taxon>
    </lineage>
</organism>
<reference evidence="3" key="1">
    <citation type="submission" date="2022-11" db="EMBL/GenBank/DDBJ databases">
        <authorList>
            <person name="Jaryenneh J.D."/>
            <person name="Schoeniger J.S."/>
            <person name="Mageeney C.M."/>
        </authorList>
    </citation>
    <scope>NUCLEOTIDE SEQUENCE</scope>
</reference>
<dbReference type="Pfam" id="PF05838">
    <property type="entry name" value="Glyco_hydro_108"/>
    <property type="match status" value="1"/>
</dbReference>
<dbReference type="SUPFAM" id="SSF53955">
    <property type="entry name" value="Lysozyme-like"/>
    <property type="match status" value="1"/>
</dbReference>
<dbReference type="CDD" id="cd13926">
    <property type="entry name" value="N-acetylmuramidase_GH108"/>
    <property type="match status" value="1"/>
</dbReference>
<dbReference type="InterPro" id="IPR023346">
    <property type="entry name" value="Lysozyme-like_dom_sf"/>
</dbReference>
<sequence length="185" mass="20789">MSPTQLKNMLDAVMKAEGWDKYTNNPNDKGGPTKWGITQATARAFGYTGDMQKLEYEQAFAIYKERYWFGPKYDQVDAISANLATILLDFGVNSGTGRASKCLQRALNTLNRQAKDYPDIETDGALGRISISALSEFAKKRGASGLVYLAEMVKAQRSVFLMEISERDQSQEEFSNGWQQRVFKD</sequence>
<proteinExistence type="predicted"/>
<dbReference type="KEGG" id="vg:79412917"/>
<feature type="domain" description="TtsA-like Glycoside hydrolase family 108" evidence="1">
    <location>
        <begin position="11"/>
        <end position="95"/>
    </location>
</feature>
<dbReference type="RefSeq" id="YP_010719777.1">
    <property type="nucleotide sequence ID" value="NC_072502.1"/>
</dbReference>
<dbReference type="Proteomes" id="UP001211688">
    <property type="component" value="Segment"/>
</dbReference>
<evidence type="ECO:0000313" key="4">
    <source>
        <dbReference type="Proteomes" id="UP001211688"/>
    </source>
</evidence>
<dbReference type="EMBL" id="OP882271">
    <property type="protein sequence ID" value="WAX22360.1"/>
    <property type="molecule type" value="Genomic_DNA"/>
</dbReference>
<evidence type="ECO:0000259" key="2">
    <source>
        <dbReference type="Pfam" id="PF09374"/>
    </source>
</evidence>
<dbReference type="InterPro" id="IPR008565">
    <property type="entry name" value="TtsA-like_GH18_dom"/>
</dbReference>
<evidence type="ECO:0000259" key="1">
    <source>
        <dbReference type="Pfam" id="PF05838"/>
    </source>
</evidence>
<dbReference type="InterPro" id="IPR018537">
    <property type="entry name" value="Peptidoglycan-bd_3"/>
</dbReference>
<accession>A0AAF0AEJ5</accession>
<dbReference type="SMR" id="A0AAF0AEJ5"/>
<name>A0AAF0AEJ5_9CAUD</name>
<protein>
    <submittedName>
        <fullName evidence="3">Lysin A</fullName>
    </submittedName>
</protein>
<feature type="domain" description="Peptidoglycan binding" evidence="2">
    <location>
        <begin position="98"/>
        <end position="181"/>
    </location>
</feature>
<dbReference type="GeneID" id="79412917"/>